<feature type="domain" description="Glycosyl transferase family 1" evidence="2">
    <location>
        <begin position="187"/>
        <end position="305"/>
    </location>
</feature>
<keyword evidence="1" id="KW-0808">Transferase</keyword>
<dbReference type="RefSeq" id="WP_172679776.1">
    <property type="nucleotide sequence ID" value="NZ_CYXN01000003.1"/>
</dbReference>
<dbReference type="PANTHER" id="PTHR46401">
    <property type="entry name" value="GLYCOSYLTRANSFERASE WBBK-RELATED"/>
    <property type="match status" value="1"/>
</dbReference>
<dbReference type="SUPFAM" id="SSF53756">
    <property type="entry name" value="UDP-Glycosyltransferase/glycogen phosphorylase"/>
    <property type="match status" value="1"/>
</dbReference>
<dbReference type="AlphaFoldDB" id="A0A173RV27"/>
<dbReference type="InterPro" id="IPR001296">
    <property type="entry name" value="Glyco_trans_1"/>
</dbReference>
<accession>A0A173RV27</accession>
<dbReference type="GO" id="GO:0016757">
    <property type="term" value="F:glycosyltransferase activity"/>
    <property type="evidence" value="ECO:0007669"/>
    <property type="project" value="InterPro"/>
</dbReference>
<dbReference type="Pfam" id="PF00534">
    <property type="entry name" value="Glycos_transf_1"/>
    <property type="match status" value="1"/>
</dbReference>
<dbReference type="GO" id="GO:0009103">
    <property type="term" value="P:lipopolysaccharide biosynthetic process"/>
    <property type="evidence" value="ECO:0007669"/>
    <property type="project" value="TreeGrafter"/>
</dbReference>
<organism evidence="3 4">
    <name type="scientific">Faecalibacterium prausnitzii</name>
    <dbReference type="NCBI Taxonomy" id="853"/>
    <lineage>
        <taxon>Bacteria</taxon>
        <taxon>Bacillati</taxon>
        <taxon>Bacillota</taxon>
        <taxon>Clostridia</taxon>
        <taxon>Eubacteriales</taxon>
        <taxon>Oscillospiraceae</taxon>
        <taxon>Faecalibacterium</taxon>
    </lineage>
</organism>
<protein>
    <submittedName>
        <fullName evidence="3">Glycogen synthase, Corynebacterium family</fullName>
    </submittedName>
</protein>
<dbReference type="CDD" id="cd03809">
    <property type="entry name" value="GT4_MtfB-like"/>
    <property type="match status" value="1"/>
</dbReference>
<evidence type="ECO:0000313" key="4">
    <source>
        <dbReference type="Proteomes" id="UP000095649"/>
    </source>
</evidence>
<reference evidence="3 4" key="1">
    <citation type="submission" date="2015-09" db="EMBL/GenBank/DDBJ databases">
        <authorList>
            <consortium name="Pathogen Informatics"/>
        </authorList>
    </citation>
    <scope>NUCLEOTIDE SEQUENCE [LARGE SCALE GENOMIC DNA]</scope>
    <source>
        <strain evidence="3 4">2789STDY5834970</strain>
    </source>
</reference>
<evidence type="ECO:0000259" key="2">
    <source>
        <dbReference type="Pfam" id="PF00534"/>
    </source>
</evidence>
<gene>
    <name evidence="3" type="ORF">ERS852582_00679</name>
</gene>
<evidence type="ECO:0000313" key="3">
    <source>
        <dbReference type="EMBL" id="CUM81860.1"/>
    </source>
</evidence>
<dbReference type="Proteomes" id="UP000095649">
    <property type="component" value="Unassembled WGS sequence"/>
</dbReference>
<evidence type="ECO:0000256" key="1">
    <source>
        <dbReference type="ARBA" id="ARBA00022679"/>
    </source>
</evidence>
<dbReference type="Gene3D" id="3.40.50.2000">
    <property type="entry name" value="Glycogen Phosphorylase B"/>
    <property type="match status" value="1"/>
</dbReference>
<dbReference type="PANTHER" id="PTHR46401:SF2">
    <property type="entry name" value="GLYCOSYLTRANSFERASE WBBK-RELATED"/>
    <property type="match status" value="1"/>
</dbReference>
<dbReference type="EMBL" id="CYXN01000003">
    <property type="protein sequence ID" value="CUM81860.1"/>
    <property type="molecule type" value="Genomic_DNA"/>
</dbReference>
<sequence>MKYAFNGLLFAQRQTGVMRYAREILLVIDQICKKNEFVLVVPEYADKVPELQNIKVERYGNIKGNLWEQISFPRYLKAHNLTGVSFNNTCPLCALDGIIVIHDIAYKLHPEFGTSLHGRLSRIYHRLIFSRVSKSKIKIVTVTQFSKYQLIDTYRIDPNRITVIGNAWQHIKQIKGNSNILLRNDLKDKGYYFTLGSMSIMKNTKWVYEVAKRNPDSLFVLAGAKSKGTGNSFEQLNNVIALGFVSDVEVKELLKHCRAFIYPSIYDGFGIPPLEALSQGAEVICSNAACLPEVYGNTVRYIDPYKYDINVEDKMKEAVCDANFALGKYSWRKSGEEFYKLLAENDSRNKE</sequence>
<proteinExistence type="predicted"/>
<name>A0A173RV27_9FIRM</name>